<dbReference type="EMBL" id="CAJZBQ010000028">
    <property type="protein sequence ID" value="CAG9321554.1"/>
    <property type="molecule type" value="Genomic_DNA"/>
</dbReference>
<dbReference type="AlphaFoldDB" id="A0AAU9JIK9"/>
<organism evidence="2 3">
    <name type="scientific">Blepharisma stoltei</name>
    <dbReference type="NCBI Taxonomy" id="1481888"/>
    <lineage>
        <taxon>Eukaryota</taxon>
        <taxon>Sar</taxon>
        <taxon>Alveolata</taxon>
        <taxon>Ciliophora</taxon>
        <taxon>Postciliodesmatophora</taxon>
        <taxon>Heterotrichea</taxon>
        <taxon>Heterotrichida</taxon>
        <taxon>Blepharismidae</taxon>
        <taxon>Blepharisma</taxon>
    </lineage>
</organism>
<keyword evidence="3" id="KW-1185">Reference proteome</keyword>
<evidence type="ECO:0000313" key="3">
    <source>
        <dbReference type="Proteomes" id="UP001162131"/>
    </source>
</evidence>
<sequence length="292" mass="32820">MKRNLMPPRIKIRARDLEFSQLNKRHLSISELNSPKNSFLSTNQLPVQDPFQNIRLDGSSIPTLRPICPSKRSTPRASTAGLQIPNLPLPVDEKIPFLIAPESQRSQCRSTRSMNHCNSEAILSNVKPNLIFHASKRILPSGVKQPIKPKIPVPVDITNPSKESAKSRSKIKSIAAFNFKREIRTPCFSFNPISSQKKNLQLSESESCGSESTALPQSGEISGYEIAPSKVKVSQGQNNKEAYDRIKRLILDSDCLNNYDDPREMSFGDVYQMPATTKRPIKLVSPRMHFRN</sequence>
<comment type="caution">
    <text evidence="2">The sequence shown here is derived from an EMBL/GenBank/DDBJ whole genome shotgun (WGS) entry which is preliminary data.</text>
</comment>
<reference evidence="2" key="1">
    <citation type="submission" date="2021-09" db="EMBL/GenBank/DDBJ databases">
        <authorList>
            <consortium name="AG Swart"/>
            <person name="Singh M."/>
            <person name="Singh A."/>
            <person name="Seah K."/>
            <person name="Emmerich C."/>
        </authorList>
    </citation>
    <scope>NUCLEOTIDE SEQUENCE</scope>
    <source>
        <strain evidence="2">ATCC30299</strain>
    </source>
</reference>
<gene>
    <name evidence="2" type="ORF">BSTOLATCC_MIC28833</name>
</gene>
<proteinExistence type="predicted"/>
<feature type="compositionally biased region" description="Polar residues" evidence="1">
    <location>
        <begin position="71"/>
        <end position="81"/>
    </location>
</feature>
<evidence type="ECO:0000256" key="1">
    <source>
        <dbReference type="SAM" id="MobiDB-lite"/>
    </source>
</evidence>
<evidence type="ECO:0000313" key="2">
    <source>
        <dbReference type="EMBL" id="CAG9321554.1"/>
    </source>
</evidence>
<name>A0AAU9JIK9_9CILI</name>
<dbReference type="Proteomes" id="UP001162131">
    <property type="component" value="Unassembled WGS sequence"/>
</dbReference>
<feature type="region of interest" description="Disordered" evidence="1">
    <location>
        <begin position="65"/>
        <end position="84"/>
    </location>
</feature>
<accession>A0AAU9JIK9</accession>
<protein>
    <submittedName>
        <fullName evidence="2">Uncharacterized protein</fullName>
    </submittedName>
</protein>